<dbReference type="RefSeq" id="XP_041157868.1">
    <property type="nucleotide sequence ID" value="XM_041305195.1"/>
</dbReference>
<reference evidence="1" key="1">
    <citation type="journal article" date="2020" name="New Phytol.">
        <title>Comparative genomics reveals dynamic genome evolution in host specialist ectomycorrhizal fungi.</title>
        <authorList>
            <person name="Lofgren L.A."/>
            <person name="Nguyen N.H."/>
            <person name="Vilgalys R."/>
            <person name="Ruytinx J."/>
            <person name="Liao H.L."/>
            <person name="Branco S."/>
            <person name="Kuo A."/>
            <person name="LaButti K."/>
            <person name="Lipzen A."/>
            <person name="Andreopoulos W."/>
            <person name="Pangilinan J."/>
            <person name="Riley R."/>
            <person name="Hundley H."/>
            <person name="Na H."/>
            <person name="Barry K."/>
            <person name="Grigoriev I.V."/>
            <person name="Stajich J.E."/>
            <person name="Kennedy P.G."/>
        </authorList>
    </citation>
    <scope>NUCLEOTIDE SEQUENCE</scope>
    <source>
        <strain evidence="1">S12</strain>
    </source>
</reference>
<protein>
    <recommendedName>
        <fullName evidence="3">CxC1-like cysteine cluster associated with KDZ transposases domain-containing protein</fullName>
    </recommendedName>
</protein>
<dbReference type="OrthoDB" id="2505969at2759"/>
<dbReference type="Pfam" id="PF18758">
    <property type="entry name" value="KDZ"/>
    <property type="match status" value="1"/>
</dbReference>
<dbReference type="GeneID" id="64598959"/>
<gene>
    <name evidence="1" type="ORF">HD556DRAFT_1433138</name>
</gene>
<dbReference type="InterPro" id="IPR040521">
    <property type="entry name" value="KDZ"/>
</dbReference>
<name>A0A9P7DFP3_9AGAM</name>
<dbReference type="PANTHER" id="PTHR33096">
    <property type="entry name" value="CXC2 DOMAIN-CONTAINING PROTEIN"/>
    <property type="match status" value="1"/>
</dbReference>
<dbReference type="EMBL" id="JABBWE010000046">
    <property type="protein sequence ID" value="KAG1790940.1"/>
    <property type="molecule type" value="Genomic_DNA"/>
</dbReference>
<dbReference type="PANTHER" id="PTHR33096:SF1">
    <property type="entry name" value="CXC1-LIKE CYSTEINE CLUSTER ASSOCIATED WITH KDZ TRANSPOSASES DOMAIN-CONTAINING PROTEIN"/>
    <property type="match status" value="1"/>
</dbReference>
<sequence length="751" mass="86349">MSLRPLPSHTYPNETLIYHGYLGCSPLYPTVAVSIRTLATYRQSHRTCPRFSIQAQCKALCHLHNIPYRSYLNTQFSDAYDVYLEIIHRVDSLINEALDCNTPNWRLLNSCPCCFYKLEDEDNLTFEWLVTIDGNNSLKRWSLSIDGSTTRGDLRKFRTDYWLDRTIVDGFKDDVRGRLNTATNNDDWQDIVPPNESSPPFTCVDRWRNAGPEQRKRMFAIFDESGIFIAACRHRFVLLACDMVKSGELAKYPLAIIERLLTVYGQNGACAYDIGCAFAKTLANSTLGQRASSLNLRMMVGAFHGHAHNRRCQLDWHPMYIEGTGHTEGEGCEHVFSSSNELARSTRHANPFHRHQSIEQHFAFWDDDKYAALSIFLRNHYQEALADIRTLTAELSAIKDALNLTDTDFTRFHAQERKYLDELKQTPVKDHLSIRYIGVLDELTECHLNDMHVALNQARVRVDTAYSKLQNTEGLAAHLETQLGIDKRWEIGSEHYNKFREEASLLKYRSALDDLERLVIMRLFELSKLSLSGTGYKLRQQISKALQRRSDAIWNAINRYNTQATALVPPPRPTLAWKDIVEYSFLGEFDLLRHSCTDIRDHDWTAPAHREATMKYFKLQRAREEIQHLNVEVHRLCTAIHDEEVKTIATIRRLLELDHTLALELKHRYQARAAVNAMHLFRLGQLESQRMFSGRRGIGISTAGIDGEGLKIQLDLDDIISFESDGGNDIEHEDQARITEDFASYLLSTTD</sequence>
<comment type="caution">
    <text evidence="1">The sequence shown here is derived from an EMBL/GenBank/DDBJ whole genome shotgun (WGS) entry which is preliminary data.</text>
</comment>
<evidence type="ECO:0000313" key="2">
    <source>
        <dbReference type="Proteomes" id="UP000719766"/>
    </source>
</evidence>
<proteinExistence type="predicted"/>
<keyword evidence="2" id="KW-1185">Reference proteome</keyword>
<accession>A0A9P7DFP3</accession>
<organism evidence="1 2">
    <name type="scientific">Suillus plorans</name>
    <dbReference type="NCBI Taxonomy" id="116603"/>
    <lineage>
        <taxon>Eukaryota</taxon>
        <taxon>Fungi</taxon>
        <taxon>Dikarya</taxon>
        <taxon>Basidiomycota</taxon>
        <taxon>Agaricomycotina</taxon>
        <taxon>Agaricomycetes</taxon>
        <taxon>Agaricomycetidae</taxon>
        <taxon>Boletales</taxon>
        <taxon>Suillineae</taxon>
        <taxon>Suillaceae</taxon>
        <taxon>Suillus</taxon>
    </lineage>
</organism>
<evidence type="ECO:0000313" key="1">
    <source>
        <dbReference type="EMBL" id="KAG1790940.1"/>
    </source>
</evidence>
<dbReference type="AlphaFoldDB" id="A0A9P7DFP3"/>
<dbReference type="Proteomes" id="UP000719766">
    <property type="component" value="Unassembled WGS sequence"/>
</dbReference>
<evidence type="ECO:0008006" key="3">
    <source>
        <dbReference type="Google" id="ProtNLM"/>
    </source>
</evidence>